<sequence length="240" mass="25742">MSRGTQAVVLVVLGGAILRASLTDLYLRYVKQGLRPFLIAAGLLLVITALVALGQQLRHLNRPECQSDDDGHGHGRSGPAVGWLLLLPALALLFVVPPALGADTAARAGSALTDRRDVAYPPLPPDDPAELSLLEYGYRAVYDHGRTLQGRRIQLTGFLAPGPDGEPMLARIVLACCAADGIPVKVGLHGDMPEGPANTWIRATGRWIPHTAKDPVNDADLPYFQVESWEKIPAPAEPYE</sequence>
<keyword evidence="1" id="KW-0472">Membrane</keyword>
<keyword evidence="1" id="KW-0812">Transmembrane</keyword>
<gene>
    <name evidence="3" type="ORF">GA0070558_15812</name>
</gene>
<dbReference type="InterPro" id="IPR015402">
    <property type="entry name" value="DUF1980"/>
</dbReference>
<feature type="transmembrane region" description="Helical" evidence="1">
    <location>
        <begin position="33"/>
        <end position="53"/>
    </location>
</feature>
<dbReference type="RefSeq" id="WP_091286930.1">
    <property type="nucleotide sequence ID" value="NZ_FMCW01000058.1"/>
</dbReference>
<protein>
    <submittedName>
        <fullName evidence="3">TIGR03943 family protein</fullName>
    </submittedName>
</protein>
<dbReference type="NCBIfam" id="TIGR03943">
    <property type="entry name" value="TIGR03943 family putative permease subunit"/>
    <property type="match status" value="1"/>
</dbReference>
<dbReference type="AlphaFoldDB" id="A0A1C4YN51"/>
<dbReference type="Pfam" id="PF21537">
    <property type="entry name" value="DUF1980_C"/>
    <property type="match status" value="1"/>
</dbReference>
<reference evidence="3 4" key="1">
    <citation type="submission" date="2016-06" db="EMBL/GenBank/DDBJ databases">
        <authorList>
            <person name="Kjaerup R.B."/>
            <person name="Dalgaard T.S."/>
            <person name="Juul-Madsen H.R."/>
        </authorList>
    </citation>
    <scope>NUCLEOTIDE SEQUENCE [LARGE SCALE GENOMIC DNA]</scope>
    <source>
        <strain evidence="3 4">DSM 45626</strain>
    </source>
</reference>
<evidence type="ECO:0000259" key="2">
    <source>
        <dbReference type="Pfam" id="PF21537"/>
    </source>
</evidence>
<dbReference type="PANTHER" id="PTHR40047:SF1">
    <property type="entry name" value="UPF0703 PROTEIN YCGQ"/>
    <property type="match status" value="1"/>
</dbReference>
<name>A0A1C4YN51_9ACTN</name>
<dbReference type="PANTHER" id="PTHR40047">
    <property type="entry name" value="UPF0703 PROTEIN YCGQ"/>
    <property type="match status" value="1"/>
</dbReference>
<keyword evidence="1" id="KW-1133">Transmembrane helix</keyword>
<proteinExistence type="predicted"/>
<dbReference type="InterPro" id="IPR048447">
    <property type="entry name" value="DUF1980_C"/>
</dbReference>
<dbReference type="Proteomes" id="UP000199375">
    <property type="component" value="Unassembled WGS sequence"/>
</dbReference>
<accession>A0A1C4YN51</accession>
<feature type="domain" description="DUF1980" evidence="2">
    <location>
        <begin position="139"/>
        <end position="239"/>
    </location>
</feature>
<organism evidence="3 4">
    <name type="scientific">Micromonospora haikouensis</name>
    <dbReference type="NCBI Taxonomy" id="686309"/>
    <lineage>
        <taxon>Bacteria</taxon>
        <taxon>Bacillati</taxon>
        <taxon>Actinomycetota</taxon>
        <taxon>Actinomycetes</taxon>
        <taxon>Micromonosporales</taxon>
        <taxon>Micromonosporaceae</taxon>
        <taxon>Micromonospora</taxon>
    </lineage>
</organism>
<feature type="transmembrane region" description="Helical" evidence="1">
    <location>
        <begin position="80"/>
        <end position="100"/>
    </location>
</feature>
<dbReference type="EMBL" id="FMCW01000058">
    <property type="protein sequence ID" value="SCF22169.1"/>
    <property type="molecule type" value="Genomic_DNA"/>
</dbReference>
<evidence type="ECO:0000256" key="1">
    <source>
        <dbReference type="SAM" id="Phobius"/>
    </source>
</evidence>
<dbReference type="InterPro" id="IPR052955">
    <property type="entry name" value="UPF0703_membrane_permease"/>
</dbReference>
<evidence type="ECO:0000313" key="3">
    <source>
        <dbReference type="EMBL" id="SCF22169.1"/>
    </source>
</evidence>
<evidence type="ECO:0000313" key="4">
    <source>
        <dbReference type="Proteomes" id="UP000199375"/>
    </source>
</evidence>